<dbReference type="PANTHER" id="PTHR36206">
    <property type="entry name" value="ASPERCRYPTIN BIOSYNTHESIS CLUSTER-SPECIFIC TRANSCRIPTION REGULATOR ATNN-RELATED"/>
    <property type="match status" value="1"/>
</dbReference>
<evidence type="ECO:0000256" key="5">
    <source>
        <dbReference type="ARBA" id="ARBA00023163"/>
    </source>
</evidence>
<evidence type="ECO:0000256" key="3">
    <source>
        <dbReference type="ARBA" id="ARBA00023015"/>
    </source>
</evidence>
<dbReference type="InterPro" id="IPR036864">
    <property type="entry name" value="Zn2-C6_fun-type_DNA-bd_sf"/>
</dbReference>
<evidence type="ECO:0000256" key="1">
    <source>
        <dbReference type="ARBA" id="ARBA00022723"/>
    </source>
</evidence>
<feature type="domain" description="Zn(2)-C6 fungal-type" evidence="7">
    <location>
        <begin position="20"/>
        <end position="48"/>
    </location>
</feature>
<proteinExistence type="predicted"/>
<keyword evidence="4" id="KW-0238">DNA-binding</keyword>
<dbReference type="SMART" id="SM00066">
    <property type="entry name" value="GAL4"/>
    <property type="match status" value="1"/>
</dbReference>
<organism evidence="8 9">
    <name type="scientific">Parathielavia hyrcaniae</name>
    <dbReference type="NCBI Taxonomy" id="113614"/>
    <lineage>
        <taxon>Eukaryota</taxon>
        <taxon>Fungi</taxon>
        <taxon>Dikarya</taxon>
        <taxon>Ascomycota</taxon>
        <taxon>Pezizomycotina</taxon>
        <taxon>Sordariomycetes</taxon>
        <taxon>Sordariomycetidae</taxon>
        <taxon>Sordariales</taxon>
        <taxon>Chaetomiaceae</taxon>
        <taxon>Parathielavia</taxon>
    </lineage>
</organism>
<dbReference type="GO" id="GO:0003677">
    <property type="term" value="F:DNA binding"/>
    <property type="evidence" value="ECO:0007669"/>
    <property type="project" value="UniProtKB-KW"/>
</dbReference>
<accession>A0AAN6Q9B1</accession>
<keyword evidence="1" id="KW-0479">Metal-binding</keyword>
<keyword evidence="2" id="KW-0862">Zinc</keyword>
<dbReference type="InterPro" id="IPR001138">
    <property type="entry name" value="Zn2Cys6_DnaBD"/>
</dbReference>
<dbReference type="Pfam" id="PF11951">
    <property type="entry name" value="Fungal_trans_2"/>
    <property type="match status" value="1"/>
</dbReference>
<dbReference type="InterPro" id="IPR021858">
    <property type="entry name" value="Fun_TF"/>
</dbReference>
<evidence type="ECO:0000256" key="2">
    <source>
        <dbReference type="ARBA" id="ARBA00022833"/>
    </source>
</evidence>
<evidence type="ECO:0000256" key="4">
    <source>
        <dbReference type="ARBA" id="ARBA00023125"/>
    </source>
</evidence>
<evidence type="ECO:0000313" key="8">
    <source>
        <dbReference type="EMBL" id="KAK4106028.1"/>
    </source>
</evidence>
<dbReference type="SUPFAM" id="SSF57701">
    <property type="entry name" value="Zn2/Cys6 DNA-binding domain"/>
    <property type="match status" value="1"/>
</dbReference>
<dbReference type="Pfam" id="PF00172">
    <property type="entry name" value="Zn_clus"/>
    <property type="match status" value="1"/>
</dbReference>
<dbReference type="PANTHER" id="PTHR36206:SF12">
    <property type="entry name" value="ASPERCRYPTIN BIOSYNTHESIS CLUSTER-SPECIFIC TRANSCRIPTION REGULATOR ATNN-RELATED"/>
    <property type="match status" value="1"/>
</dbReference>
<dbReference type="PROSITE" id="PS00463">
    <property type="entry name" value="ZN2_CY6_FUNGAL_1"/>
    <property type="match status" value="1"/>
</dbReference>
<dbReference type="Gene3D" id="4.10.240.10">
    <property type="entry name" value="Zn(2)-C6 fungal-type DNA-binding domain"/>
    <property type="match status" value="1"/>
</dbReference>
<reference evidence="8" key="2">
    <citation type="submission" date="2023-05" db="EMBL/GenBank/DDBJ databases">
        <authorList>
            <consortium name="Lawrence Berkeley National Laboratory"/>
            <person name="Steindorff A."/>
            <person name="Hensen N."/>
            <person name="Bonometti L."/>
            <person name="Westerberg I."/>
            <person name="Brannstrom I.O."/>
            <person name="Guillou S."/>
            <person name="Cros-Aarteil S."/>
            <person name="Calhoun S."/>
            <person name="Haridas S."/>
            <person name="Kuo A."/>
            <person name="Mondo S."/>
            <person name="Pangilinan J."/>
            <person name="Riley R."/>
            <person name="Labutti K."/>
            <person name="Andreopoulos B."/>
            <person name="Lipzen A."/>
            <person name="Chen C."/>
            <person name="Yanf M."/>
            <person name="Daum C."/>
            <person name="Ng V."/>
            <person name="Clum A."/>
            <person name="Ohm R."/>
            <person name="Martin F."/>
            <person name="Silar P."/>
            <person name="Natvig D."/>
            <person name="Lalanne C."/>
            <person name="Gautier V."/>
            <person name="Ament-Velasquez S.L."/>
            <person name="Kruys A."/>
            <person name="Hutchinson M.I."/>
            <person name="Powell A.J."/>
            <person name="Barry K."/>
            <person name="Miller A.N."/>
            <person name="Grigoriev I.V."/>
            <person name="Debuchy R."/>
            <person name="Gladieux P."/>
            <person name="Thoren M.H."/>
            <person name="Johannesson H."/>
        </authorList>
    </citation>
    <scope>NUCLEOTIDE SEQUENCE</scope>
    <source>
        <strain evidence="8">CBS 757.83</strain>
    </source>
</reference>
<keyword evidence="3" id="KW-0805">Transcription regulation</keyword>
<dbReference type="PROSITE" id="PS50048">
    <property type="entry name" value="ZN2_CY6_FUNGAL_2"/>
    <property type="match status" value="1"/>
</dbReference>
<keyword evidence="6" id="KW-0539">Nucleus</keyword>
<name>A0AAN6Q9B1_9PEZI</name>
<gene>
    <name evidence="8" type="ORF">N658DRAFT_415173</name>
</gene>
<evidence type="ECO:0000313" key="9">
    <source>
        <dbReference type="Proteomes" id="UP001305647"/>
    </source>
</evidence>
<dbReference type="AlphaFoldDB" id="A0AAN6Q9B1"/>
<evidence type="ECO:0000259" key="7">
    <source>
        <dbReference type="PROSITE" id="PS50048"/>
    </source>
</evidence>
<reference evidence="8" key="1">
    <citation type="journal article" date="2023" name="Mol. Phylogenet. Evol.">
        <title>Genome-scale phylogeny and comparative genomics of the fungal order Sordariales.</title>
        <authorList>
            <person name="Hensen N."/>
            <person name="Bonometti L."/>
            <person name="Westerberg I."/>
            <person name="Brannstrom I.O."/>
            <person name="Guillou S."/>
            <person name="Cros-Aarteil S."/>
            <person name="Calhoun S."/>
            <person name="Haridas S."/>
            <person name="Kuo A."/>
            <person name="Mondo S."/>
            <person name="Pangilinan J."/>
            <person name="Riley R."/>
            <person name="LaButti K."/>
            <person name="Andreopoulos B."/>
            <person name="Lipzen A."/>
            <person name="Chen C."/>
            <person name="Yan M."/>
            <person name="Daum C."/>
            <person name="Ng V."/>
            <person name="Clum A."/>
            <person name="Steindorff A."/>
            <person name="Ohm R.A."/>
            <person name="Martin F."/>
            <person name="Silar P."/>
            <person name="Natvig D.O."/>
            <person name="Lalanne C."/>
            <person name="Gautier V."/>
            <person name="Ament-Velasquez S.L."/>
            <person name="Kruys A."/>
            <person name="Hutchinson M.I."/>
            <person name="Powell A.J."/>
            <person name="Barry K."/>
            <person name="Miller A.N."/>
            <person name="Grigoriev I.V."/>
            <person name="Debuchy R."/>
            <person name="Gladieux P."/>
            <person name="Hiltunen Thoren M."/>
            <person name="Johannesson H."/>
        </authorList>
    </citation>
    <scope>NUCLEOTIDE SEQUENCE</scope>
    <source>
        <strain evidence="8">CBS 757.83</strain>
    </source>
</reference>
<evidence type="ECO:0000256" key="6">
    <source>
        <dbReference type="ARBA" id="ARBA00023242"/>
    </source>
</evidence>
<dbReference type="Proteomes" id="UP001305647">
    <property type="component" value="Unassembled WGS sequence"/>
</dbReference>
<dbReference type="EMBL" id="MU863624">
    <property type="protein sequence ID" value="KAK4106028.1"/>
    <property type="molecule type" value="Genomic_DNA"/>
</dbReference>
<keyword evidence="9" id="KW-1185">Reference proteome</keyword>
<keyword evidence="5" id="KW-0804">Transcription</keyword>
<comment type="caution">
    <text evidence="8">The sequence shown here is derived from an EMBL/GenBank/DDBJ whole genome shotgun (WGS) entry which is preliminary data.</text>
</comment>
<dbReference type="GO" id="GO:0000981">
    <property type="term" value="F:DNA-binding transcription factor activity, RNA polymerase II-specific"/>
    <property type="evidence" value="ECO:0007669"/>
    <property type="project" value="InterPro"/>
</dbReference>
<dbReference type="CDD" id="cd00067">
    <property type="entry name" value="GAL4"/>
    <property type="match status" value="1"/>
</dbReference>
<dbReference type="InterPro" id="IPR052360">
    <property type="entry name" value="Transcr_Regulatory_Proteins"/>
</dbReference>
<dbReference type="GO" id="GO:0008270">
    <property type="term" value="F:zinc ion binding"/>
    <property type="evidence" value="ECO:0007669"/>
    <property type="project" value="InterPro"/>
</dbReference>
<sequence>MPVACATRRTRTSKPKVRTGCITCKIRRVKCDEAKPGCHRCTSTGRQCDGYLGVTSSVPPSVRTVGGQPQGHEPSQIENRALGFFFRQTAPGLSGFFGQSFWRGCVLHLSLSEPAIRHALASLGTMHEALCRDGGRDPTSFALQSYNKSIRSLAHKGAAGPDTATTYIICSIIFTCFEFLRGNVEAAVTHVNSGANILGMMRREAEEGSSRDSHPGKPQTYPSFESSFVETELAPIVSTLSIATSEFGSPDHGFFLNPVDADGSFVFADTFDSVAEARCGLIDLTTALIKARHGHAGGGAGVSGSGTKLLGRLRQDLERWKVNFDDLVRRQQDAWGRRDRGAADVVRIMFLTTHIGTSLYFPDGESAWDSHRAGFEDIVDRAEALLSSDGESGTERAQGFSVELGLTCPLHMVAWKCRWPRIRRRGLELVRRLPKRDFIFDSEHYHAVFSRIMAIEEGHLGLAPGTLPEENMLPPEHGRVHHFYSVPRFERGQNIYAVTFLTKPNGLDQEMQFRTEYLDLDTLQSWEAGTTGNVAPVSNPLPDLVRAIMVQGAG</sequence>
<protein>
    <recommendedName>
        <fullName evidence="7">Zn(2)-C6 fungal-type domain-containing protein</fullName>
    </recommendedName>
</protein>